<organism evidence="4 5">
    <name type="scientific">Brachybacterium nesterenkovii</name>
    <dbReference type="NCBI Taxonomy" id="47847"/>
    <lineage>
        <taxon>Bacteria</taxon>
        <taxon>Bacillati</taxon>
        <taxon>Actinomycetota</taxon>
        <taxon>Actinomycetes</taxon>
        <taxon>Micrococcales</taxon>
        <taxon>Dermabacteraceae</taxon>
        <taxon>Brachybacterium</taxon>
    </lineage>
</organism>
<dbReference type="EMBL" id="FWFG01000092">
    <property type="protein sequence ID" value="SLM93787.1"/>
    <property type="molecule type" value="Genomic_DNA"/>
</dbReference>
<dbReference type="Pfam" id="PF13230">
    <property type="entry name" value="GATase_4"/>
    <property type="match status" value="1"/>
</dbReference>
<dbReference type="InterPro" id="IPR026869">
    <property type="entry name" value="EgtC-like"/>
</dbReference>
<dbReference type="InterPro" id="IPR029055">
    <property type="entry name" value="Ntn_hydrolases_N"/>
</dbReference>
<evidence type="ECO:0000256" key="1">
    <source>
        <dbReference type="ARBA" id="ARBA00022962"/>
    </source>
</evidence>
<feature type="domain" description="Glutamine amidotransferase type-2" evidence="3">
    <location>
        <begin position="6"/>
        <end position="305"/>
    </location>
</feature>
<sequence>MACDMCRLFALSADQPVTARFWLLDAPYSLRLQSRHNADGTGIGWIDETGAALVAKRPVAAYASDRFEHTATSLTARTMIAHIRLSSGTSSERENTHPFLMNGIVMAHNGVLHVTDQLRDRVRELGTADLVQGTTDSEWMCALIAGEVARREADRSLRRVVVPADALEPTLDASAPAEPTPDLSATPTPTDPAAVRDRDRALHDGLVAALAWTARHVPVYSANLLVARDHHLYALRLPATNELWVLDRPAGAVADEALDQASATLRARSDDLRDVHSVVVASEPMDDDESWHLLEDGELLHVDPDGIVTSEKPLPALAHPLGLEDLGLSAAASQAHAAQVRENAERKARRKAA</sequence>
<dbReference type="CDD" id="cd01908">
    <property type="entry name" value="YafJ"/>
    <property type="match status" value="1"/>
</dbReference>
<evidence type="ECO:0000313" key="5">
    <source>
        <dbReference type="Proteomes" id="UP000195981"/>
    </source>
</evidence>
<keyword evidence="4" id="KW-0808">Transferase</keyword>
<evidence type="ECO:0000313" key="4">
    <source>
        <dbReference type="EMBL" id="SLM93787.1"/>
    </source>
</evidence>
<name>A0A1X6X4K7_9MICO</name>
<accession>A0A1X6X4K7</accession>
<feature type="region of interest" description="Disordered" evidence="2">
    <location>
        <begin position="170"/>
        <end position="195"/>
    </location>
</feature>
<dbReference type="SUPFAM" id="SSF56235">
    <property type="entry name" value="N-terminal nucleophile aminohydrolases (Ntn hydrolases)"/>
    <property type="match status" value="1"/>
</dbReference>
<dbReference type="Proteomes" id="UP000195981">
    <property type="component" value="Unassembled WGS sequence"/>
</dbReference>
<dbReference type="Gene3D" id="3.60.20.10">
    <property type="entry name" value="Glutamine Phosphoribosylpyrophosphate, subunit 1, domain 1"/>
    <property type="match status" value="1"/>
</dbReference>
<proteinExistence type="predicted"/>
<dbReference type="AlphaFoldDB" id="A0A1X6X4K7"/>
<dbReference type="PROSITE" id="PS51278">
    <property type="entry name" value="GATASE_TYPE_2"/>
    <property type="match status" value="1"/>
</dbReference>
<reference evidence="4 5" key="1">
    <citation type="submission" date="2017-02" db="EMBL/GenBank/DDBJ databases">
        <authorList>
            <person name="Peterson S.W."/>
        </authorList>
    </citation>
    <scope>NUCLEOTIDE SEQUENCE [LARGE SCALE GENOMIC DNA]</scope>
    <source>
        <strain evidence="4 5">CIP104813</strain>
    </source>
</reference>
<dbReference type="PANTHER" id="PTHR42824">
    <property type="entry name" value="GLUTAMINE AMIDOTRANSFERASE"/>
    <property type="match status" value="1"/>
</dbReference>
<evidence type="ECO:0000259" key="3">
    <source>
        <dbReference type="PROSITE" id="PS51278"/>
    </source>
</evidence>
<evidence type="ECO:0000256" key="2">
    <source>
        <dbReference type="SAM" id="MobiDB-lite"/>
    </source>
</evidence>
<dbReference type="GO" id="GO:0016740">
    <property type="term" value="F:transferase activity"/>
    <property type="evidence" value="ECO:0007669"/>
    <property type="project" value="UniProtKB-KW"/>
</dbReference>
<protein>
    <submittedName>
        <fullName evidence="4">Putative amidotransferase</fullName>
    </submittedName>
</protein>
<dbReference type="PANTHER" id="PTHR42824:SF1">
    <property type="entry name" value="GLUTAMINE AMIDOTRANSFERASE YAFJ-RELATED"/>
    <property type="match status" value="1"/>
</dbReference>
<keyword evidence="5" id="KW-1185">Reference proteome</keyword>
<gene>
    <name evidence="4" type="ORF">FM110_10440</name>
</gene>
<keyword evidence="1" id="KW-0315">Glutamine amidotransferase</keyword>
<dbReference type="InterPro" id="IPR017932">
    <property type="entry name" value="GATase_2_dom"/>
</dbReference>